<reference evidence="3 4" key="1">
    <citation type="journal article" date="2016" name="Nat. Commun.">
        <title>Thousands of microbial genomes shed light on interconnected biogeochemical processes in an aquifer system.</title>
        <authorList>
            <person name="Anantharaman K."/>
            <person name="Brown C.T."/>
            <person name="Hug L.A."/>
            <person name="Sharon I."/>
            <person name="Castelle C.J."/>
            <person name="Probst A.J."/>
            <person name="Thomas B.C."/>
            <person name="Singh A."/>
            <person name="Wilkins M.J."/>
            <person name="Karaoz U."/>
            <person name="Brodie E.L."/>
            <person name="Williams K.H."/>
            <person name="Hubbard S.S."/>
            <person name="Banfield J.F."/>
        </authorList>
    </citation>
    <scope>NUCLEOTIDE SEQUENCE [LARGE SCALE GENOMIC DNA]</scope>
</reference>
<comment type="caution">
    <text evidence="3">The sequence shown here is derived from an EMBL/GenBank/DDBJ whole genome shotgun (WGS) entry which is preliminary data.</text>
</comment>
<accession>A0A1F7VFV2</accession>
<dbReference type="Gene3D" id="3.40.50.2000">
    <property type="entry name" value="Glycogen Phosphorylase B"/>
    <property type="match status" value="2"/>
</dbReference>
<organism evidence="3 4">
    <name type="scientific">Candidatus Uhrbacteria bacterium RIFCSPLOWO2_02_FULL_49_11</name>
    <dbReference type="NCBI Taxonomy" id="1802409"/>
    <lineage>
        <taxon>Bacteria</taxon>
        <taxon>Candidatus Uhriibacteriota</taxon>
    </lineage>
</organism>
<name>A0A1F7VFV2_9BACT</name>
<dbReference type="PANTHER" id="PTHR45947:SF13">
    <property type="entry name" value="TRANSFERASE"/>
    <property type="match status" value="1"/>
</dbReference>
<evidence type="ECO:0000259" key="1">
    <source>
        <dbReference type="Pfam" id="PF00534"/>
    </source>
</evidence>
<dbReference type="InterPro" id="IPR028098">
    <property type="entry name" value="Glyco_trans_4-like_N"/>
</dbReference>
<dbReference type="GO" id="GO:0016757">
    <property type="term" value="F:glycosyltransferase activity"/>
    <property type="evidence" value="ECO:0007669"/>
    <property type="project" value="InterPro"/>
</dbReference>
<dbReference type="InterPro" id="IPR050194">
    <property type="entry name" value="Glycosyltransferase_grp1"/>
</dbReference>
<dbReference type="SUPFAM" id="SSF53756">
    <property type="entry name" value="UDP-Glycosyltransferase/glycogen phosphorylase"/>
    <property type="match status" value="1"/>
</dbReference>
<dbReference type="EMBL" id="MGER01000008">
    <property type="protein sequence ID" value="OGL88857.1"/>
    <property type="molecule type" value="Genomic_DNA"/>
</dbReference>
<dbReference type="PANTHER" id="PTHR45947">
    <property type="entry name" value="SULFOQUINOVOSYL TRANSFERASE SQD2"/>
    <property type="match status" value="1"/>
</dbReference>
<dbReference type="InterPro" id="IPR001296">
    <property type="entry name" value="Glyco_trans_1"/>
</dbReference>
<gene>
    <name evidence="3" type="ORF">A3I42_04550</name>
</gene>
<evidence type="ECO:0000313" key="3">
    <source>
        <dbReference type="EMBL" id="OGL88857.1"/>
    </source>
</evidence>
<evidence type="ECO:0008006" key="5">
    <source>
        <dbReference type="Google" id="ProtNLM"/>
    </source>
</evidence>
<feature type="domain" description="Glycosyltransferase subfamily 4-like N-terminal" evidence="2">
    <location>
        <begin position="14"/>
        <end position="233"/>
    </location>
</feature>
<proteinExistence type="predicted"/>
<protein>
    <recommendedName>
        <fullName evidence="5">Glycosyltransferase subfamily 4-like N-terminal domain-containing protein</fullName>
    </recommendedName>
</protein>
<dbReference type="Proteomes" id="UP000178264">
    <property type="component" value="Unassembled WGS sequence"/>
</dbReference>
<feature type="domain" description="Glycosyl transferase family 1" evidence="1">
    <location>
        <begin position="246"/>
        <end position="390"/>
    </location>
</feature>
<sequence length="421" mass="47129">MKILLINHLYPEGGGAEAAVRGLVEFLKVQGHEVAVLTLGNDSMKSGMSCREEGGVQIYSYKTLSRRFSEKLVVCQFSRGNVGKRVFFRAGAFFCDWLSSNGSLKAMRLIRNIKPDVVHTHNVRGMGMLLPLFIRFGKGKARWVHTLHDIQLVYPSGLAIYPRLRKDSTNASKIFNRKNLKPFELCRKIYELLQKLIWGSPDVAVSPSDFLKKFYADRGFFRKSRHEVIPNVIMRKVDGSGDRGSERDSVLFIGALEESKGIQILLGAAQRQEQEFMKRSFTIDVVGDGSLRRQLADKYARFPWIRFHGALRAEALAHFYVRALVTVIPSLTLENAPMAILESLHFGALVVASRIGGILEYVKEGETGWLFTPGSVDELAGLLQKIINEGVSEEISRNCQRVSVDMGVRAYAGHAALYDSS</sequence>
<dbReference type="Pfam" id="PF13439">
    <property type="entry name" value="Glyco_transf_4"/>
    <property type="match status" value="1"/>
</dbReference>
<evidence type="ECO:0000313" key="4">
    <source>
        <dbReference type="Proteomes" id="UP000178264"/>
    </source>
</evidence>
<dbReference type="Pfam" id="PF00534">
    <property type="entry name" value="Glycos_transf_1"/>
    <property type="match status" value="1"/>
</dbReference>
<dbReference type="AlphaFoldDB" id="A0A1F7VFV2"/>
<evidence type="ECO:0000259" key="2">
    <source>
        <dbReference type="Pfam" id="PF13439"/>
    </source>
</evidence>